<evidence type="ECO:0000313" key="1">
    <source>
        <dbReference type="EMBL" id="CAD9381224.1"/>
    </source>
</evidence>
<proteinExistence type="predicted"/>
<organism evidence="1">
    <name type="scientific">Octactis speculum</name>
    <dbReference type="NCBI Taxonomy" id="3111310"/>
    <lineage>
        <taxon>Eukaryota</taxon>
        <taxon>Sar</taxon>
        <taxon>Stramenopiles</taxon>
        <taxon>Ochrophyta</taxon>
        <taxon>Dictyochophyceae</taxon>
        <taxon>Dictyochales</taxon>
        <taxon>Dictyochaceae</taxon>
        <taxon>Octactis</taxon>
    </lineage>
</organism>
<reference evidence="1" key="1">
    <citation type="submission" date="2021-01" db="EMBL/GenBank/DDBJ databases">
        <authorList>
            <person name="Corre E."/>
            <person name="Pelletier E."/>
            <person name="Niang G."/>
            <person name="Scheremetjew M."/>
            <person name="Finn R."/>
            <person name="Kale V."/>
            <person name="Holt S."/>
            <person name="Cochrane G."/>
            <person name="Meng A."/>
            <person name="Brown T."/>
            <person name="Cohen L."/>
        </authorList>
    </citation>
    <scope>NUCLEOTIDE SEQUENCE</scope>
    <source>
        <strain evidence="1">CCMP1381</strain>
    </source>
</reference>
<dbReference type="EMBL" id="HBGS01008235">
    <property type="protein sequence ID" value="CAD9381224.1"/>
    <property type="molecule type" value="Transcribed_RNA"/>
</dbReference>
<sequence length="182" mass="20257">MIMHTLTSGQDMYVPWVEPIAYANAFQAWPSFSMLMPRSEYNGSDPVYVTVEEDDTVTASFTWSQASELLEASGRNDAADMVTLMNAAGYDTTVDPMVNNMMCWYTSDISTEESYVFNTSDLRNEPEILYGFGDGVGTVATLDVCKSWDPSRTTVQEFSNISHSAYMTDETIVGMLVDLFTS</sequence>
<name>A0A7S2FAH9_9STRA</name>
<gene>
    <name evidence="1" type="ORF">DSPE1174_LOCUS4288</name>
</gene>
<protein>
    <submittedName>
        <fullName evidence="1">Uncharacterized protein</fullName>
    </submittedName>
</protein>
<accession>A0A7S2FAH9</accession>
<dbReference type="AlphaFoldDB" id="A0A7S2FAH9"/>